<evidence type="ECO:0000256" key="1">
    <source>
        <dbReference type="SAM" id="MobiDB-lite"/>
    </source>
</evidence>
<dbReference type="Proteomes" id="UP000765509">
    <property type="component" value="Unassembled WGS sequence"/>
</dbReference>
<gene>
    <name evidence="2" type="ORF">O181_026833</name>
</gene>
<reference evidence="2" key="1">
    <citation type="submission" date="2021-03" db="EMBL/GenBank/DDBJ databases">
        <title>Draft genome sequence of rust myrtle Austropuccinia psidii MF-1, a brazilian biotype.</title>
        <authorList>
            <person name="Quecine M.C."/>
            <person name="Pachon D.M.R."/>
            <person name="Bonatelli M.L."/>
            <person name="Correr F.H."/>
            <person name="Franceschini L.M."/>
            <person name="Leite T.F."/>
            <person name="Margarido G.R.A."/>
            <person name="Almeida C.A."/>
            <person name="Ferrarezi J.A."/>
            <person name="Labate C.A."/>
        </authorList>
    </citation>
    <scope>NUCLEOTIDE SEQUENCE</scope>
    <source>
        <strain evidence="2">MF-1</strain>
    </source>
</reference>
<name>A0A9Q3H0D2_9BASI</name>
<feature type="compositionally biased region" description="Low complexity" evidence="1">
    <location>
        <begin position="1"/>
        <end position="16"/>
    </location>
</feature>
<feature type="region of interest" description="Disordered" evidence="1">
    <location>
        <begin position="117"/>
        <end position="182"/>
    </location>
</feature>
<accession>A0A9Q3H0D2</accession>
<dbReference type="AlphaFoldDB" id="A0A9Q3H0D2"/>
<evidence type="ECO:0000313" key="2">
    <source>
        <dbReference type="EMBL" id="MBW0487118.1"/>
    </source>
</evidence>
<feature type="region of interest" description="Disordered" evidence="1">
    <location>
        <begin position="1"/>
        <end position="35"/>
    </location>
</feature>
<proteinExistence type="predicted"/>
<comment type="caution">
    <text evidence="2">The sequence shown here is derived from an EMBL/GenBank/DDBJ whole genome shotgun (WGS) entry which is preliminary data.</text>
</comment>
<protein>
    <submittedName>
        <fullName evidence="2">Uncharacterized protein</fullName>
    </submittedName>
</protein>
<feature type="compositionally biased region" description="Polar residues" evidence="1">
    <location>
        <begin position="139"/>
        <end position="148"/>
    </location>
</feature>
<evidence type="ECO:0000313" key="3">
    <source>
        <dbReference type="Proteomes" id="UP000765509"/>
    </source>
</evidence>
<feature type="compositionally biased region" description="Basic and acidic residues" evidence="1">
    <location>
        <begin position="151"/>
        <end position="160"/>
    </location>
</feature>
<dbReference type="EMBL" id="AVOT02008982">
    <property type="protein sequence ID" value="MBW0487118.1"/>
    <property type="molecule type" value="Genomic_DNA"/>
</dbReference>
<feature type="compositionally biased region" description="Polar residues" evidence="1">
    <location>
        <begin position="161"/>
        <end position="172"/>
    </location>
</feature>
<sequence length="182" mass="19618">MTPTRSGSNYSIQSSGSGPGHSSHKSKRQECQLRGEETVEDYRAYASSQRLSSTFDTLFEIMEADMTTIPVSISQLPCRSSRNIPVSVQELVNCGKAAGVGTSSQLVNRKNGFISSSEESLEPRKYTGGSGRMDFNFLQGASENNKSLVENPKHVIRGSEEGQNTFGSSKASKSAKPIQAGK</sequence>
<keyword evidence="3" id="KW-1185">Reference proteome</keyword>
<organism evidence="2 3">
    <name type="scientific">Austropuccinia psidii MF-1</name>
    <dbReference type="NCBI Taxonomy" id="1389203"/>
    <lineage>
        <taxon>Eukaryota</taxon>
        <taxon>Fungi</taxon>
        <taxon>Dikarya</taxon>
        <taxon>Basidiomycota</taxon>
        <taxon>Pucciniomycotina</taxon>
        <taxon>Pucciniomycetes</taxon>
        <taxon>Pucciniales</taxon>
        <taxon>Sphaerophragmiaceae</taxon>
        <taxon>Austropuccinia</taxon>
    </lineage>
</organism>